<accession>A0ABN9EBJ7</accession>
<evidence type="ECO:0000313" key="2">
    <source>
        <dbReference type="Proteomes" id="UP001162483"/>
    </source>
</evidence>
<comment type="caution">
    <text evidence="1">The sequence shown here is derived from an EMBL/GenBank/DDBJ whole genome shotgun (WGS) entry which is preliminary data.</text>
</comment>
<feature type="non-terminal residue" evidence="1">
    <location>
        <position position="1"/>
    </location>
</feature>
<reference evidence="1" key="1">
    <citation type="submission" date="2023-05" db="EMBL/GenBank/DDBJ databases">
        <authorList>
            <person name="Stuckert A."/>
        </authorList>
    </citation>
    <scope>NUCLEOTIDE SEQUENCE</scope>
</reference>
<dbReference type="EMBL" id="CATNWA010015218">
    <property type="protein sequence ID" value="CAI9580818.1"/>
    <property type="molecule type" value="Genomic_DNA"/>
</dbReference>
<name>A0ABN9EBJ7_9NEOB</name>
<sequence>CGPLICAGTGAYSFEWTPVPRDTQGRSPCTILEIADRGSQNDCDFQCGQRTIRMNDTTLWVPHSSVWVVRLQVFVQVPYSYVWVVRLQVFVRVLHSSVWVVRLQVFVRVPHSSVWVVRLQVFVWGPAAAPPTQM</sequence>
<dbReference type="Proteomes" id="UP001162483">
    <property type="component" value="Unassembled WGS sequence"/>
</dbReference>
<organism evidence="1 2">
    <name type="scientific">Staurois parvus</name>
    <dbReference type="NCBI Taxonomy" id="386267"/>
    <lineage>
        <taxon>Eukaryota</taxon>
        <taxon>Metazoa</taxon>
        <taxon>Chordata</taxon>
        <taxon>Craniata</taxon>
        <taxon>Vertebrata</taxon>
        <taxon>Euteleostomi</taxon>
        <taxon>Amphibia</taxon>
        <taxon>Batrachia</taxon>
        <taxon>Anura</taxon>
        <taxon>Neobatrachia</taxon>
        <taxon>Ranoidea</taxon>
        <taxon>Ranidae</taxon>
        <taxon>Staurois</taxon>
    </lineage>
</organism>
<keyword evidence="2" id="KW-1185">Reference proteome</keyword>
<evidence type="ECO:0000313" key="1">
    <source>
        <dbReference type="EMBL" id="CAI9580818.1"/>
    </source>
</evidence>
<protein>
    <submittedName>
        <fullName evidence="1">Uncharacterized protein</fullName>
    </submittedName>
</protein>
<proteinExistence type="predicted"/>
<gene>
    <name evidence="1" type="ORF">SPARVUS_LOCUS9358400</name>
</gene>